<comment type="caution">
    <text evidence="3">The sequence shown here is derived from an EMBL/GenBank/DDBJ whole genome shotgun (WGS) entry which is preliminary data.</text>
</comment>
<feature type="domain" description="FAD dependent oxidoreductase" evidence="2">
    <location>
        <begin position="35"/>
        <end position="387"/>
    </location>
</feature>
<dbReference type="RefSeq" id="WP_380252835.1">
    <property type="nucleotide sequence ID" value="NZ_JBHUII010000007.1"/>
</dbReference>
<reference evidence="4" key="1">
    <citation type="journal article" date="2019" name="Int. J. Syst. Evol. Microbiol.">
        <title>The Global Catalogue of Microorganisms (GCM) 10K type strain sequencing project: providing services to taxonomists for standard genome sequencing and annotation.</title>
        <authorList>
            <consortium name="The Broad Institute Genomics Platform"/>
            <consortium name="The Broad Institute Genome Sequencing Center for Infectious Disease"/>
            <person name="Wu L."/>
            <person name="Ma J."/>
        </authorList>
    </citation>
    <scope>NUCLEOTIDE SEQUENCE [LARGE SCALE GENOMIC DNA]</scope>
    <source>
        <strain evidence="4">CGMCC 4.7192</strain>
    </source>
</reference>
<dbReference type="PANTHER" id="PTHR13847">
    <property type="entry name" value="SARCOSINE DEHYDROGENASE-RELATED"/>
    <property type="match status" value="1"/>
</dbReference>
<dbReference type="EMBL" id="JBHUII010000007">
    <property type="protein sequence ID" value="MFD2206822.1"/>
    <property type="molecule type" value="Genomic_DNA"/>
</dbReference>
<evidence type="ECO:0000313" key="4">
    <source>
        <dbReference type="Proteomes" id="UP001597294"/>
    </source>
</evidence>
<evidence type="ECO:0000256" key="1">
    <source>
        <dbReference type="ARBA" id="ARBA00023002"/>
    </source>
</evidence>
<gene>
    <name evidence="3" type="ORF">ACFSKO_14415</name>
</gene>
<name>A0ABW5BL00_9PROT</name>
<dbReference type="InterPro" id="IPR036188">
    <property type="entry name" value="FAD/NAD-bd_sf"/>
</dbReference>
<dbReference type="GO" id="GO:0016491">
    <property type="term" value="F:oxidoreductase activity"/>
    <property type="evidence" value="ECO:0007669"/>
    <property type="project" value="UniProtKB-KW"/>
</dbReference>
<evidence type="ECO:0000259" key="2">
    <source>
        <dbReference type="Pfam" id="PF01266"/>
    </source>
</evidence>
<keyword evidence="4" id="KW-1185">Reference proteome</keyword>
<dbReference type="InterPro" id="IPR006076">
    <property type="entry name" value="FAD-dep_OxRdtase"/>
</dbReference>
<keyword evidence="1 3" id="KW-0560">Oxidoreductase</keyword>
<dbReference type="Gene3D" id="3.30.9.10">
    <property type="entry name" value="D-Amino Acid Oxidase, subunit A, domain 2"/>
    <property type="match status" value="1"/>
</dbReference>
<proteinExistence type="predicted"/>
<dbReference type="SUPFAM" id="SSF51905">
    <property type="entry name" value="FAD/NAD(P)-binding domain"/>
    <property type="match status" value="1"/>
</dbReference>
<dbReference type="Pfam" id="PF01266">
    <property type="entry name" value="DAO"/>
    <property type="match status" value="1"/>
</dbReference>
<dbReference type="Gene3D" id="3.50.50.60">
    <property type="entry name" value="FAD/NAD(P)-binding domain"/>
    <property type="match status" value="1"/>
</dbReference>
<accession>A0ABW5BL00</accession>
<dbReference type="PANTHER" id="PTHR13847:SF281">
    <property type="entry name" value="FAD DEPENDENT OXIDOREDUCTASE DOMAIN-CONTAINING PROTEIN"/>
    <property type="match status" value="1"/>
</dbReference>
<organism evidence="3 4">
    <name type="scientific">Kiloniella antarctica</name>
    <dbReference type="NCBI Taxonomy" id="1550907"/>
    <lineage>
        <taxon>Bacteria</taxon>
        <taxon>Pseudomonadati</taxon>
        <taxon>Pseudomonadota</taxon>
        <taxon>Alphaproteobacteria</taxon>
        <taxon>Rhodospirillales</taxon>
        <taxon>Kiloniellaceae</taxon>
        <taxon>Kiloniella</taxon>
    </lineage>
</organism>
<dbReference type="Proteomes" id="UP001597294">
    <property type="component" value="Unassembled WGS sequence"/>
</dbReference>
<evidence type="ECO:0000313" key="3">
    <source>
        <dbReference type="EMBL" id="MFD2206822.1"/>
    </source>
</evidence>
<dbReference type="EC" id="1.-.-.-" evidence="3"/>
<protein>
    <submittedName>
        <fullName evidence="3">NAD(P)/FAD-dependent oxidoreductase</fullName>
        <ecNumber evidence="3">1.-.-.-</ecNumber>
    </submittedName>
</protein>
<sequence length="433" mass="48311">MTESQAFTHRPYWWADSQFEPDFFSQTDAPPEKADVVIVGAGYTGLSAAITLARAGRDVVVLDAERPGWGCSARNGGLLGPSFHKLGLKGLSQAYGKEKAGAIMRESLDCMRSLVTFIHEEKIDCKLTMRGRFRGAAHAKHYEKLARQNEQMQKELGLKTYMVSRADQYKEIGSEFYHGGAVYEEDGTLQPALLLQGLLAKATEAGARIYGGQNVLDISGSDGNLMVYTGVSVLRAKNVIVATNGYTPKHLKWFRRRLIPIRSAIISTEELSKSKILELSPKLRGHGDTHRLVFYYRPSPDGKRMVFGGRAESLKENPAQYVKHLGTAMRRIFPQLETTKIEYGWSGVVAYTFDHAPHVGKVEGVHYAMGYCGSGVGRAVYFGRKTALKVIGDPDGHTELDNLSFDSRPFYNGNPWFMPTMIRWHDFADRMGW</sequence>